<organism evidence="2 3">
    <name type="scientific">Panaeolus cyanescens</name>
    <dbReference type="NCBI Taxonomy" id="181874"/>
    <lineage>
        <taxon>Eukaryota</taxon>
        <taxon>Fungi</taxon>
        <taxon>Dikarya</taxon>
        <taxon>Basidiomycota</taxon>
        <taxon>Agaricomycotina</taxon>
        <taxon>Agaricomycetes</taxon>
        <taxon>Agaricomycetidae</taxon>
        <taxon>Agaricales</taxon>
        <taxon>Agaricineae</taxon>
        <taxon>Galeropsidaceae</taxon>
        <taxon>Panaeolus</taxon>
    </lineage>
</organism>
<dbReference type="InParanoid" id="A0A409WB69"/>
<dbReference type="AlphaFoldDB" id="A0A409WB69"/>
<keyword evidence="3" id="KW-1185">Reference proteome</keyword>
<sequence>MAAVADNNPPPGPHHLYNSLWAALESAVQSPEAVTKATVLMLDDSPRIPAGVKKRQPLSWCDSNGIPVIIQFPAILAPHLDGNKFGEYFNYPSGINDKKNLKKVKAIFELLPLPESPFHPEKAVRCSKLTVVLLRYLMQNTEQKRSKGSGATSETKVHEWIRAHDTDALNSFSFIVQTEPIFGDPNRSTVSFDKQITLDDIFGQDDDGFELLGLATPGRKRSTSGDATADDGLPFNKDHCGALIARHMPDPKDYYRNAFGNDNTFMDAPINVPLITDEKGQIIMPSVYHSTFPDSDSVVVVVRAELRLWDIDPSNRNGSNSEGSRTYQIVLKTMNLLPRADAPATRLLPTLPPTPSTPVRQNKRAAVEETEATATPSKKTSRPTNTLGSSSTDRMDV</sequence>
<dbReference type="Proteomes" id="UP000284842">
    <property type="component" value="Unassembled WGS sequence"/>
</dbReference>
<evidence type="ECO:0000256" key="1">
    <source>
        <dbReference type="SAM" id="MobiDB-lite"/>
    </source>
</evidence>
<name>A0A409WB69_9AGAR</name>
<gene>
    <name evidence="2" type="ORF">CVT24_002643</name>
</gene>
<dbReference type="EMBL" id="NHTK01005642">
    <property type="protein sequence ID" value="PPQ75767.1"/>
    <property type="molecule type" value="Genomic_DNA"/>
</dbReference>
<accession>A0A409WB69</accession>
<proteinExistence type="predicted"/>
<evidence type="ECO:0000313" key="2">
    <source>
        <dbReference type="EMBL" id="PPQ75767.1"/>
    </source>
</evidence>
<evidence type="ECO:0000313" key="3">
    <source>
        <dbReference type="Proteomes" id="UP000284842"/>
    </source>
</evidence>
<reference evidence="2 3" key="1">
    <citation type="journal article" date="2018" name="Evol. Lett.">
        <title>Horizontal gene cluster transfer increased hallucinogenic mushroom diversity.</title>
        <authorList>
            <person name="Reynolds H.T."/>
            <person name="Vijayakumar V."/>
            <person name="Gluck-Thaler E."/>
            <person name="Korotkin H.B."/>
            <person name="Matheny P.B."/>
            <person name="Slot J.C."/>
        </authorList>
    </citation>
    <scope>NUCLEOTIDE SEQUENCE [LARGE SCALE GENOMIC DNA]</scope>
    <source>
        <strain evidence="2 3">2629</strain>
    </source>
</reference>
<protein>
    <submittedName>
        <fullName evidence="2">Uncharacterized protein</fullName>
    </submittedName>
</protein>
<comment type="caution">
    <text evidence="2">The sequence shown here is derived from an EMBL/GenBank/DDBJ whole genome shotgun (WGS) entry which is preliminary data.</text>
</comment>
<feature type="compositionally biased region" description="Polar residues" evidence="1">
    <location>
        <begin position="376"/>
        <end position="397"/>
    </location>
</feature>
<dbReference type="OrthoDB" id="2661877at2759"/>
<feature type="region of interest" description="Disordered" evidence="1">
    <location>
        <begin position="344"/>
        <end position="397"/>
    </location>
</feature>